<dbReference type="STRING" id="1123069.ruthe_00482"/>
<dbReference type="HOGENOM" id="CLU_1915561_0_0_5"/>
<sequence length="145" mass="16108">MNLRVSAFLDRMASLLSEGHLEAFAQLHRYPAVYEAQGTMRIYLRPEDLIRTVGEWRRNQWARGVRTITARVAAQDLGRSGRIRVWAEWTHHLADGTTTDGGTDLLYLSRCPGGCLAIEMIDFLSQSAPAETPEQPDAEALPAAG</sequence>
<evidence type="ECO:0000313" key="2">
    <source>
        <dbReference type="Proteomes" id="UP000015346"/>
    </source>
</evidence>
<dbReference type="RefSeq" id="WP_021096591.1">
    <property type="nucleotide sequence ID" value="NZ_KE557320.1"/>
</dbReference>
<dbReference type="AlphaFoldDB" id="S9R674"/>
<name>S9R674_9RHOB</name>
<reference evidence="1 2" key="1">
    <citation type="journal article" date="2013" name="Stand. Genomic Sci.">
        <title>Genome sequence of the reddish-pigmented Rubellimicrobium thermophilum type strain (DSM 16684(T)), a member of the Roseobacter clade.</title>
        <authorList>
            <person name="Fiebig A."/>
            <person name="Riedel T."/>
            <person name="Gronow S."/>
            <person name="Petersen J."/>
            <person name="Klenk H.P."/>
            <person name="Goker M."/>
        </authorList>
    </citation>
    <scope>NUCLEOTIDE SEQUENCE [LARGE SCALE GENOMIC DNA]</scope>
    <source>
        <strain evidence="1 2">DSM 16684</strain>
    </source>
</reference>
<evidence type="ECO:0008006" key="3">
    <source>
        <dbReference type="Google" id="ProtNLM"/>
    </source>
</evidence>
<protein>
    <recommendedName>
        <fullName evidence="3">SnoaL-like domain protein</fullName>
    </recommendedName>
</protein>
<dbReference type="PATRIC" id="fig|1123069.3.peg.445"/>
<keyword evidence="2" id="KW-1185">Reference proteome</keyword>
<gene>
    <name evidence="1" type="ORF">ruthe_00482</name>
</gene>
<proteinExistence type="predicted"/>
<organism evidence="1 2">
    <name type="scientific">Rubellimicrobium thermophilum DSM 16684</name>
    <dbReference type="NCBI Taxonomy" id="1123069"/>
    <lineage>
        <taxon>Bacteria</taxon>
        <taxon>Pseudomonadati</taxon>
        <taxon>Pseudomonadota</taxon>
        <taxon>Alphaproteobacteria</taxon>
        <taxon>Rhodobacterales</taxon>
        <taxon>Roseobacteraceae</taxon>
        <taxon>Rubellimicrobium</taxon>
    </lineage>
</organism>
<comment type="caution">
    <text evidence="1">The sequence shown here is derived from an EMBL/GenBank/DDBJ whole genome shotgun (WGS) entry which is preliminary data.</text>
</comment>
<accession>S9R674</accession>
<dbReference type="Proteomes" id="UP000015346">
    <property type="component" value="Unassembled WGS sequence"/>
</dbReference>
<dbReference type="OrthoDB" id="7855130at2"/>
<dbReference type="EMBL" id="AOLV01000007">
    <property type="protein sequence ID" value="EPX87412.1"/>
    <property type="molecule type" value="Genomic_DNA"/>
</dbReference>
<evidence type="ECO:0000313" key="1">
    <source>
        <dbReference type="EMBL" id="EPX87412.1"/>
    </source>
</evidence>